<keyword evidence="2" id="KW-0472">Membrane</keyword>
<evidence type="ECO:0000313" key="4">
    <source>
        <dbReference type="EMBL" id="KAK5973433.1"/>
    </source>
</evidence>
<gene>
    <name evidence="4" type="ORF">GCK32_013673</name>
</gene>
<protein>
    <submittedName>
        <fullName evidence="4">ABHydrolase Domain containing</fullName>
    </submittedName>
</protein>
<dbReference type="GO" id="GO:0047372">
    <property type="term" value="F:monoacylglycerol lipase activity"/>
    <property type="evidence" value="ECO:0007669"/>
    <property type="project" value="TreeGrafter"/>
</dbReference>
<feature type="transmembrane region" description="Helical" evidence="2">
    <location>
        <begin position="36"/>
        <end position="60"/>
    </location>
</feature>
<dbReference type="Proteomes" id="UP001331761">
    <property type="component" value="Unassembled WGS sequence"/>
</dbReference>
<dbReference type="PIRSF" id="PIRSF005211">
    <property type="entry name" value="Ab_hydro_YheT"/>
    <property type="match status" value="1"/>
</dbReference>
<keyword evidence="5" id="KW-1185">Reference proteome</keyword>
<evidence type="ECO:0000259" key="3">
    <source>
        <dbReference type="Pfam" id="PF00561"/>
    </source>
</evidence>
<dbReference type="InterPro" id="IPR029058">
    <property type="entry name" value="AB_hydrolase_fold"/>
</dbReference>
<dbReference type="GO" id="GO:0008126">
    <property type="term" value="F:acetylesterase activity"/>
    <property type="evidence" value="ECO:0007669"/>
    <property type="project" value="TreeGrafter"/>
</dbReference>
<evidence type="ECO:0000256" key="1">
    <source>
        <dbReference type="ARBA" id="ARBA00010884"/>
    </source>
</evidence>
<dbReference type="SUPFAM" id="SSF53474">
    <property type="entry name" value="alpha/beta-Hydrolases"/>
    <property type="match status" value="1"/>
</dbReference>
<sequence>MPSNPKKELSLITAGDVFGNCCCRTLLSSAKTIFPVIRLTIMLAYIGAVIVVLPTSLWLYSRISSKKPQIYAKVDGSLLVRVKNNVPAVQKVYRKPWWCPFGDVQTIVNGTLRSCPSLPFVRELIEFADGGALGIDWLYADDCKEDAPIVLFLPGITGSSTDCSYILYPAQEVYARKWRAIVYNPRGLGGVQLRNKIAYNSARHDDVAEVIERVHSRYPKAKIIGCGFSMGGMVLWNYLATRTAESAVLSGAMIVSAPFDPLSTTTSLEV</sequence>
<dbReference type="PANTHER" id="PTHR10794">
    <property type="entry name" value="ABHYDROLASE DOMAIN-CONTAINING PROTEIN"/>
    <property type="match status" value="1"/>
</dbReference>
<keyword evidence="2" id="KW-0812">Transmembrane</keyword>
<dbReference type="InterPro" id="IPR000073">
    <property type="entry name" value="AB_hydrolase_1"/>
</dbReference>
<dbReference type="PANTHER" id="PTHR10794:SF63">
    <property type="entry name" value="ALPHA_BETA HYDROLASE 1, ISOFORM A"/>
    <property type="match status" value="1"/>
</dbReference>
<dbReference type="Pfam" id="PF00561">
    <property type="entry name" value="Abhydrolase_1"/>
    <property type="match status" value="1"/>
</dbReference>
<organism evidence="4 5">
    <name type="scientific">Trichostrongylus colubriformis</name>
    <name type="common">Black scour worm</name>
    <dbReference type="NCBI Taxonomy" id="6319"/>
    <lineage>
        <taxon>Eukaryota</taxon>
        <taxon>Metazoa</taxon>
        <taxon>Ecdysozoa</taxon>
        <taxon>Nematoda</taxon>
        <taxon>Chromadorea</taxon>
        <taxon>Rhabditida</taxon>
        <taxon>Rhabditina</taxon>
        <taxon>Rhabditomorpha</taxon>
        <taxon>Strongyloidea</taxon>
        <taxon>Trichostrongylidae</taxon>
        <taxon>Trichostrongylus</taxon>
    </lineage>
</organism>
<comment type="caution">
    <text evidence="4">The sequence shown here is derived from an EMBL/GenBank/DDBJ whole genome shotgun (WGS) entry which is preliminary data.</text>
</comment>
<proteinExistence type="inferred from homology"/>
<comment type="similarity">
    <text evidence="1">Belongs to the AB hydrolase superfamily. AB hydrolase 4 family.</text>
</comment>
<dbReference type="InterPro" id="IPR012020">
    <property type="entry name" value="ABHD4"/>
</dbReference>
<accession>A0AAN8FZB3</accession>
<reference evidence="4 5" key="1">
    <citation type="submission" date="2019-10" db="EMBL/GenBank/DDBJ databases">
        <title>Assembly and Annotation for the nematode Trichostrongylus colubriformis.</title>
        <authorList>
            <person name="Martin J."/>
        </authorList>
    </citation>
    <scope>NUCLEOTIDE SEQUENCE [LARGE SCALE GENOMIC DNA]</scope>
    <source>
        <strain evidence="4">G859</strain>
        <tissue evidence="4">Whole worm</tissue>
    </source>
</reference>
<dbReference type="GO" id="GO:0051793">
    <property type="term" value="P:medium-chain fatty acid catabolic process"/>
    <property type="evidence" value="ECO:0007669"/>
    <property type="project" value="TreeGrafter"/>
</dbReference>
<dbReference type="InterPro" id="IPR050960">
    <property type="entry name" value="AB_hydrolase_4_sf"/>
</dbReference>
<dbReference type="Gene3D" id="3.40.50.1820">
    <property type="entry name" value="alpha/beta hydrolase"/>
    <property type="match status" value="1"/>
</dbReference>
<dbReference type="AlphaFoldDB" id="A0AAN8FZB3"/>
<keyword evidence="2" id="KW-1133">Transmembrane helix</keyword>
<feature type="domain" description="AB hydrolase-1" evidence="3">
    <location>
        <begin position="148"/>
        <end position="260"/>
    </location>
</feature>
<evidence type="ECO:0000313" key="5">
    <source>
        <dbReference type="Proteomes" id="UP001331761"/>
    </source>
</evidence>
<name>A0AAN8FZB3_TRICO</name>
<dbReference type="GO" id="GO:0051792">
    <property type="term" value="P:medium-chain fatty acid biosynthetic process"/>
    <property type="evidence" value="ECO:0007669"/>
    <property type="project" value="TreeGrafter"/>
</dbReference>
<dbReference type="EMBL" id="WIXE01015496">
    <property type="protein sequence ID" value="KAK5973433.1"/>
    <property type="molecule type" value="Genomic_DNA"/>
</dbReference>
<evidence type="ECO:0000256" key="2">
    <source>
        <dbReference type="SAM" id="Phobius"/>
    </source>
</evidence>